<dbReference type="EMBL" id="CADCXV010001338">
    <property type="protein sequence ID" value="CAB0043686.1"/>
    <property type="molecule type" value="Genomic_DNA"/>
</dbReference>
<gene>
    <name evidence="2" type="ORF">TBRA_LOCUS15274</name>
</gene>
<accession>A0A6H5J230</accession>
<organism evidence="2 3">
    <name type="scientific">Trichogramma brassicae</name>
    <dbReference type="NCBI Taxonomy" id="86971"/>
    <lineage>
        <taxon>Eukaryota</taxon>
        <taxon>Metazoa</taxon>
        <taxon>Ecdysozoa</taxon>
        <taxon>Arthropoda</taxon>
        <taxon>Hexapoda</taxon>
        <taxon>Insecta</taxon>
        <taxon>Pterygota</taxon>
        <taxon>Neoptera</taxon>
        <taxon>Endopterygota</taxon>
        <taxon>Hymenoptera</taxon>
        <taxon>Apocrita</taxon>
        <taxon>Proctotrupomorpha</taxon>
        <taxon>Chalcidoidea</taxon>
        <taxon>Trichogrammatidae</taxon>
        <taxon>Trichogramma</taxon>
    </lineage>
</organism>
<dbReference type="Proteomes" id="UP000479190">
    <property type="component" value="Unassembled WGS sequence"/>
</dbReference>
<proteinExistence type="predicted"/>
<reference evidence="2 3" key="1">
    <citation type="submission" date="2020-02" db="EMBL/GenBank/DDBJ databases">
        <authorList>
            <person name="Ferguson B K."/>
        </authorList>
    </citation>
    <scope>NUCLEOTIDE SEQUENCE [LARGE SCALE GENOMIC DNA]</scope>
</reference>
<feature type="compositionally biased region" description="Polar residues" evidence="1">
    <location>
        <begin position="9"/>
        <end position="25"/>
    </location>
</feature>
<protein>
    <submittedName>
        <fullName evidence="2">Uncharacterized protein</fullName>
    </submittedName>
</protein>
<evidence type="ECO:0000256" key="1">
    <source>
        <dbReference type="SAM" id="MobiDB-lite"/>
    </source>
</evidence>
<feature type="region of interest" description="Disordered" evidence="1">
    <location>
        <begin position="1"/>
        <end position="25"/>
    </location>
</feature>
<name>A0A6H5J230_9HYME</name>
<evidence type="ECO:0000313" key="3">
    <source>
        <dbReference type="Proteomes" id="UP000479190"/>
    </source>
</evidence>
<sequence>MRRMGDVWKTTTNRSSRNAQLTPASPKQCLTADTVPRTPSLLTWRFAFVNKLERVLCKSAQVKVAQCEPTARQQPKYRIMYPLAALDGASKRRKNQPSESSAEVASIYPALRSGIFQHWHVDLELFKVHCAAIIFDISNMKI</sequence>
<evidence type="ECO:0000313" key="2">
    <source>
        <dbReference type="EMBL" id="CAB0043686.1"/>
    </source>
</evidence>
<keyword evidence="3" id="KW-1185">Reference proteome</keyword>
<dbReference type="AlphaFoldDB" id="A0A6H5J230"/>